<reference evidence="2" key="1">
    <citation type="submission" date="2020-01" db="EMBL/GenBank/DDBJ databases">
        <title>Insect and environment-associated Actinomycetes.</title>
        <authorList>
            <person name="Currrie C."/>
            <person name="Chevrette M."/>
            <person name="Carlson C."/>
            <person name="Stubbendieck R."/>
            <person name="Wendt-Pienkowski E."/>
        </authorList>
    </citation>
    <scope>NUCLEOTIDE SEQUENCE</scope>
    <source>
        <strain evidence="2">SID7499</strain>
    </source>
</reference>
<feature type="non-terminal residue" evidence="2">
    <location>
        <position position="1"/>
    </location>
</feature>
<gene>
    <name evidence="2" type="ORF">G3M58_85160</name>
</gene>
<feature type="transmembrane region" description="Helical" evidence="1">
    <location>
        <begin position="43"/>
        <end position="63"/>
    </location>
</feature>
<organism evidence="2">
    <name type="scientific">Streptomyces sp. SID7499</name>
    <dbReference type="NCBI Taxonomy" id="2706086"/>
    <lineage>
        <taxon>Bacteria</taxon>
        <taxon>Bacillati</taxon>
        <taxon>Actinomycetota</taxon>
        <taxon>Actinomycetes</taxon>
        <taxon>Kitasatosporales</taxon>
        <taxon>Streptomycetaceae</taxon>
        <taxon>Streptomyces</taxon>
    </lineage>
</organism>
<proteinExistence type="predicted"/>
<dbReference type="AlphaFoldDB" id="A0A6G3XUX0"/>
<comment type="caution">
    <text evidence="2">The sequence shown here is derived from an EMBL/GenBank/DDBJ whole genome shotgun (WGS) entry which is preliminary data.</text>
</comment>
<dbReference type="NCBIfam" id="NF047321">
    <property type="entry name" value="SCO7613_CTERM"/>
    <property type="match status" value="1"/>
</dbReference>
<accession>A0A6G3XUX0</accession>
<evidence type="ECO:0000313" key="2">
    <source>
        <dbReference type="EMBL" id="NEE21444.1"/>
    </source>
</evidence>
<protein>
    <submittedName>
        <fullName evidence="2">Uncharacterized protein</fullName>
    </submittedName>
</protein>
<keyword evidence="1" id="KW-0472">Membrane</keyword>
<keyword evidence="1" id="KW-0812">Transmembrane</keyword>
<feature type="transmembrane region" description="Helical" evidence="1">
    <location>
        <begin position="15"/>
        <end position="37"/>
    </location>
</feature>
<dbReference type="EMBL" id="JAAGMN010009108">
    <property type="protein sequence ID" value="NEE21444.1"/>
    <property type="molecule type" value="Genomic_DNA"/>
</dbReference>
<dbReference type="InterPro" id="IPR058062">
    <property type="entry name" value="SCO7613_C"/>
</dbReference>
<sequence length="81" mass="8683">ALVITLLGARHRLQALLVLGGVVLALDGLHELAPYVAQVAGALPRWLPPALAGLLLLAVGATYEQRLRDARRLKDALGRMR</sequence>
<evidence type="ECO:0000256" key="1">
    <source>
        <dbReference type="SAM" id="Phobius"/>
    </source>
</evidence>
<name>A0A6G3XUX0_9ACTN</name>
<keyword evidence="1" id="KW-1133">Transmembrane helix</keyword>